<dbReference type="AlphaFoldDB" id="A0A250KT59"/>
<dbReference type="OrthoDB" id="5569516at2"/>
<dbReference type="EMBL" id="AP017928">
    <property type="protein sequence ID" value="BBA34726.1"/>
    <property type="molecule type" value="Genomic_DNA"/>
</dbReference>
<evidence type="ECO:0000313" key="2">
    <source>
        <dbReference type="EMBL" id="BBA34726.1"/>
    </source>
</evidence>
<proteinExistence type="predicted"/>
<evidence type="ECO:0000256" key="1">
    <source>
        <dbReference type="SAM" id="SignalP"/>
    </source>
</evidence>
<evidence type="ECO:0000313" key="3">
    <source>
        <dbReference type="Proteomes" id="UP000266313"/>
    </source>
</evidence>
<feature type="chain" id="PRO_5013168544" evidence="1">
    <location>
        <begin position="21"/>
        <end position="122"/>
    </location>
</feature>
<accession>A0A250KT59</accession>
<keyword evidence="3" id="KW-1185">Reference proteome</keyword>
<dbReference type="RefSeq" id="WP_119630080.1">
    <property type="nucleotide sequence ID" value="NZ_AP017928.1"/>
</dbReference>
<protein>
    <submittedName>
        <fullName evidence="2">Uncharacterized protein</fullName>
    </submittedName>
</protein>
<feature type="signal peptide" evidence="1">
    <location>
        <begin position="1"/>
        <end position="20"/>
    </location>
</feature>
<organism evidence="2 3">
    <name type="scientific">Methylocaldum marinum</name>
    <dbReference type="NCBI Taxonomy" id="1432792"/>
    <lineage>
        <taxon>Bacteria</taxon>
        <taxon>Pseudomonadati</taxon>
        <taxon>Pseudomonadota</taxon>
        <taxon>Gammaproteobacteria</taxon>
        <taxon>Methylococcales</taxon>
        <taxon>Methylococcaceae</taxon>
        <taxon>Methylocaldum</taxon>
    </lineage>
</organism>
<reference evidence="2 3" key="1">
    <citation type="submission" date="2016-12" db="EMBL/GenBank/DDBJ databases">
        <title>Genome sequencing of Methylocaldum marinum.</title>
        <authorList>
            <person name="Takeuchi M."/>
            <person name="Kamagata Y."/>
            <person name="Hiraoka S."/>
            <person name="Oshima K."/>
            <person name="Hattori M."/>
            <person name="Iwasaki W."/>
        </authorList>
    </citation>
    <scope>NUCLEOTIDE SEQUENCE [LARGE SCALE GENOMIC DNA]</scope>
    <source>
        <strain evidence="2 3">S8</strain>
    </source>
</reference>
<sequence length="122" mass="12962">MKYLLVIAILSLTGCAPTLSVEPLTGRTYAPTAEVDILDAWPETRKFVEIADITARADQESVAAIVDRAKTAGADAVVFGPPYHYGDVVILFAGGNIGGHLAGGINTVPLTRIRARLIKYLP</sequence>
<dbReference type="Proteomes" id="UP000266313">
    <property type="component" value="Chromosome"/>
</dbReference>
<name>A0A250KT59_9GAMM</name>
<keyword evidence="1" id="KW-0732">Signal</keyword>
<gene>
    <name evidence="2" type="ORF">sS8_2781</name>
</gene>
<dbReference type="KEGG" id="mmai:sS8_2781"/>
<dbReference type="PROSITE" id="PS51257">
    <property type="entry name" value="PROKAR_LIPOPROTEIN"/>
    <property type="match status" value="1"/>
</dbReference>